<dbReference type="Gene3D" id="3.30.450.40">
    <property type="match status" value="1"/>
</dbReference>
<organism evidence="4 5">
    <name type="scientific">Chryseolinea serpens</name>
    <dbReference type="NCBI Taxonomy" id="947013"/>
    <lineage>
        <taxon>Bacteria</taxon>
        <taxon>Pseudomonadati</taxon>
        <taxon>Bacteroidota</taxon>
        <taxon>Cytophagia</taxon>
        <taxon>Cytophagales</taxon>
        <taxon>Fulvivirgaceae</taxon>
        <taxon>Chryseolinea</taxon>
    </lineage>
</organism>
<dbReference type="PROSITE" id="PS50885">
    <property type="entry name" value="HAMP"/>
    <property type="match status" value="1"/>
</dbReference>
<keyword evidence="5" id="KW-1185">Reference proteome</keyword>
<protein>
    <submittedName>
        <fullName evidence="4">HAMP domain-containing protein</fullName>
    </submittedName>
</protein>
<evidence type="ECO:0000313" key="5">
    <source>
        <dbReference type="Proteomes" id="UP000184212"/>
    </source>
</evidence>
<feature type="transmembrane region" description="Helical" evidence="2">
    <location>
        <begin position="12"/>
        <end position="36"/>
    </location>
</feature>
<dbReference type="OrthoDB" id="1120715at2"/>
<sequence>MRAFLYGLRIRIKLLAAFGSILLLSVVLIVLSGSAIENIIYFKSVNEEVDMLKLRLQTMDLVTKEFVYEGFKSPSFLEKQEAAAITTFNENQAAAKSLLGTLRDVQSDKDQGAQQTVSLDLTLDSLQTNFEKLVDLLKQRGFKDYGLEGSLRTAIHAVENSGFEFDKVSMLMLRRHEKDFFLRKDLKYQQEFNARFETFKSQLEATANKELITFLDNYRNEFNRVVEIEKQIGLTESEGIRGRIKNLFIKMRPQIETIHASMKEQNETQISRTQWLLWTVFIIQTIAGFVMAIVYAGLLTKAIKEIRDGVQNLAAGIFPDKLVVKTTEEIGQTKMAFNQFIDRLRAATQFAEHLGAGNGNLKYDEQYNDDVLAKSLISAHDKLQTAESIQQRANWINEGAAQFNEILKNDAEDVRIMGERIIHILVTYLKANQGALYVVNGTDGSLYLERIATYAYGKRKFVDERIDGDAGLLGQCVLEGQTIYLKDIPKDFVKITSGLGEATPRNVVVVPLKTREKVMGVVELASFGMLEAYHIEFIERVAESIASILYNKQSSTETKRLLEESQQRAHSLAQQEEEMRQNSEELQATQEEMERQRLHLQQEIKALKQKLKETVLETL</sequence>
<evidence type="ECO:0000256" key="2">
    <source>
        <dbReference type="SAM" id="Phobius"/>
    </source>
</evidence>
<dbReference type="InterPro" id="IPR003660">
    <property type="entry name" value="HAMP_dom"/>
</dbReference>
<dbReference type="InterPro" id="IPR029016">
    <property type="entry name" value="GAF-like_dom_sf"/>
</dbReference>
<dbReference type="CDD" id="cd06225">
    <property type="entry name" value="HAMP"/>
    <property type="match status" value="1"/>
</dbReference>
<dbReference type="Pfam" id="PF00672">
    <property type="entry name" value="HAMP"/>
    <property type="match status" value="1"/>
</dbReference>
<gene>
    <name evidence="4" type="ORF">SAMN04488109_3865</name>
</gene>
<dbReference type="SMART" id="SM00065">
    <property type="entry name" value="GAF"/>
    <property type="match status" value="1"/>
</dbReference>
<evidence type="ECO:0000256" key="1">
    <source>
        <dbReference type="SAM" id="MobiDB-lite"/>
    </source>
</evidence>
<keyword evidence="2" id="KW-1133">Transmembrane helix</keyword>
<name>A0A1M5SCD9_9BACT</name>
<dbReference type="InterPro" id="IPR003018">
    <property type="entry name" value="GAF"/>
</dbReference>
<dbReference type="STRING" id="947013.SAMN04488109_3865"/>
<feature type="region of interest" description="Disordered" evidence="1">
    <location>
        <begin position="565"/>
        <end position="590"/>
    </location>
</feature>
<dbReference type="SMART" id="SM00304">
    <property type="entry name" value="HAMP"/>
    <property type="match status" value="1"/>
</dbReference>
<dbReference type="EMBL" id="FQWQ01000002">
    <property type="protein sequence ID" value="SHH36282.1"/>
    <property type="molecule type" value="Genomic_DNA"/>
</dbReference>
<dbReference type="Pfam" id="PF13185">
    <property type="entry name" value="GAF_2"/>
    <property type="match status" value="1"/>
</dbReference>
<evidence type="ECO:0000313" key="4">
    <source>
        <dbReference type="EMBL" id="SHH36282.1"/>
    </source>
</evidence>
<dbReference type="RefSeq" id="WP_073137045.1">
    <property type="nucleotide sequence ID" value="NZ_FQWQ01000002.1"/>
</dbReference>
<dbReference type="SUPFAM" id="SSF55781">
    <property type="entry name" value="GAF domain-like"/>
    <property type="match status" value="1"/>
</dbReference>
<keyword evidence="2" id="KW-0812">Transmembrane</keyword>
<dbReference type="AlphaFoldDB" id="A0A1M5SCD9"/>
<keyword evidence="2" id="KW-0472">Membrane</keyword>
<dbReference type="GO" id="GO:0007165">
    <property type="term" value="P:signal transduction"/>
    <property type="evidence" value="ECO:0007669"/>
    <property type="project" value="InterPro"/>
</dbReference>
<accession>A0A1M5SCD9</accession>
<reference evidence="4 5" key="1">
    <citation type="submission" date="2016-11" db="EMBL/GenBank/DDBJ databases">
        <authorList>
            <person name="Jaros S."/>
            <person name="Januszkiewicz K."/>
            <person name="Wedrychowicz H."/>
        </authorList>
    </citation>
    <scope>NUCLEOTIDE SEQUENCE [LARGE SCALE GENOMIC DNA]</scope>
    <source>
        <strain evidence="4 5">DSM 24574</strain>
    </source>
</reference>
<dbReference type="GO" id="GO:0016020">
    <property type="term" value="C:membrane"/>
    <property type="evidence" value="ECO:0007669"/>
    <property type="project" value="InterPro"/>
</dbReference>
<evidence type="ECO:0000259" key="3">
    <source>
        <dbReference type="PROSITE" id="PS50885"/>
    </source>
</evidence>
<dbReference type="Gene3D" id="6.10.340.10">
    <property type="match status" value="1"/>
</dbReference>
<feature type="transmembrane region" description="Helical" evidence="2">
    <location>
        <begin position="275"/>
        <end position="298"/>
    </location>
</feature>
<proteinExistence type="predicted"/>
<dbReference type="Proteomes" id="UP000184212">
    <property type="component" value="Unassembled WGS sequence"/>
</dbReference>
<feature type="domain" description="HAMP" evidence="3">
    <location>
        <begin position="297"/>
        <end position="349"/>
    </location>
</feature>